<reference evidence="1 2" key="1">
    <citation type="journal article" date="2019" name="Commun. Biol.">
        <title>The bagworm genome reveals a unique fibroin gene that provides high tensile strength.</title>
        <authorList>
            <person name="Kono N."/>
            <person name="Nakamura H."/>
            <person name="Ohtoshi R."/>
            <person name="Tomita M."/>
            <person name="Numata K."/>
            <person name="Arakawa K."/>
        </authorList>
    </citation>
    <scope>NUCLEOTIDE SEQUENCE [LARGE SCALE GENOMIC DNA]</scope>
</reference>
<dbReference type="EMBL" id="BGZK01000089">
    <property type="protein sequence ID" value="GBP17674.1"/>
    <property type="molecule type" value="Genomic_DNA"/>
</dbReference>
<gene>
    <name evidence="1" type="ORF">EVAR_8664_1</name>
</gene>
<sequence>MDILNLKSRDLRSRGAAAGGPYVTFRLAVVSGLGRAVCLTETPAPRKQVSRIRSAVLSHVYYRTAETWFATYAPATMIDPGLGLRDDGPGFELYDLGIPSAKLHSKLLQDSVEAGGHLHLAKRIPATL</sequence>
<evidence type="ECO:0000313" key="2">
    <source>
        <dbReference type="Proteomes" id="UP000299102"/>
    </source>
</evidence>
<dbReference type="Proteomes" id="UP000299102">
    <property type="component" value="Unassembled WGS sequence"/>
</dbReference>
<keyword evidence="2" id="KW-1185">Reference proteome</keyword>
<comment type="caution">
    <text evidence="1">The sequence shown here is derived from an EMBL/GenBank/DDBJ whole genome shotgun (WGS) entry which is preliminary data.</text>
</comment>
<protein>
    <submittedName>
        <fullName evidence="1">Uncharacterized protein</fullName>
    </submittedName>
</protein>
<organism evidence="1 2">
    <name type="scientific">Eumeta variegata</name>
    <name type="common">Bagworm moth</name>
    <name type="synonym">Eumeta japonica</name>
    <dbReference type="NCBI Taxonomy" id="151549"/>
    <lineage>
        <taxon>Eukaryota</taxon>
        <taxon>Metazoa</taxon>
        <taxon>Ecdysozoa</taxon>
        <taxon>Arthropoda</taxon>
        <taxon>Hexapoda</taxon>
        <taxon>Insecta</taxon>
        <taxon>Pterygota</taxon>
        <taxon>Neoptera</taxon>
        <taxon>Endopterygota</taxon>
        <taxon>Lepidoptera</taxon>
        <taxon>Glossata</taxon>
        <taxon>Ditrysia</taxon>
        <taxon>Tineoidea</taxon>
        <taxon>Psychidae</taxon>
        <taxon>Oiketicinae</taxon>
        <taxon>Eumeta</taxon>
    </lineage>
</organism>
<proteinExistence type="predicted"/>
<accession>A0A4C1TUV9</accession>
<dbReference type="AlphaFoldDB" id="A0A4C1TUV9"/>
<name>A0A4C1TUV9_EUMVA</name>
<evidence type="ECO:0000313" key="1">
    <source>
        <dbReference type="EMBL" id="GBP17674.1"/>
    </source>
</evidence>